<dbReference type="Proteomes" id="UP000054995">
    <property type="component" value="Unassembled WGS sequence"/>
</dbReference>
<organism evidence="1 2">
    <name type="scientific">Trichinella pseudospiralis</name>
    <name type="common">Parasitic roundworm</name>
    <dbReference type="NCBI Taxonomy" id="6337"/>
    <lineage>
        <taxon>Eukaryota</taxon>
        <taxon>Metazoa</taxon>
        <taxon>Ecdysozoa</taxon>
        <taxon>Nematoda</taxon>
        <taxon>Enoplea</taxon>
        <taxon>Dorylaimia</taxon>
        <taxon>Trichinellida</taxon>
        <taxon>Trichinellidae</taxon>
        <taxon>Trichinella</taxon>
    </lineage>
</organism>
<accession>A0A0V1FKK6</accession>
<evidence type="ECO:0000313" key="2">
    <source>
        <dbReference type="Proteomes" id="UP000054995"/>
    </source>
</evidence>
<dbReference type="EMBL" id="JYDT01000068">
    <property type="protein sequence ID" value="KRY86608.1"/>
    <property type="molecule type" value="Genomic_DNA"/>
</dbReference>
<dbReference type="AlphaFoldDB" id="A0A0V1FKK6"/>
<keyword evidence="2" id="KW-1185">Reference proteome</keyword>
<comment type="caution">
    <text evidence="1">The sequence shown here is derived from an EMBL/GenBank/DDBJ whole genome shotgun (WGS) entry which is preliminary data.</text>
</comment>
<gene>
    <name evidence="1" type="ORF">T4D_2064</name>
</gene>
<sequence length="56" mass="6189">MTHKSYLLWIAACQSSIKVDASTRLLFAAASSDGELESPYIYFRINLIPRLGDPAS</sequence>
<name>A0A0V1FKK6_TRIPS</name>
<protein>
    <submittedName>
        <fullName evidence="1">Uncharacterized protein</fullName>
    </submittedName>
</protein>
<proteinExistence type="predicted"/>
<evidence type="ECO:0000313" key="1">
    <source>
        <dbReference type="EMBL" id="KRY86608.1"/>
    </source>
</evidence>
<reference evidence="1 2" key="1">
    <citation type="submission" date="2015-01" db="EMBL/GenBank/DDBJ databases">
        <title>Evolution of Trichinella species and genotypes.</title>
        <authorList>
            <person name="Korhonen P.K."/>
            <person name="Edoardo P."/>
            <person name="Giuseppe L.R."/>
            <person name="Gasser R.B."/>
        </authorList>
    </citation>
    <scope>NUCLEOTIDE SEQUENCE [LARGE SCALE GENOMIC DNA]</scope>
    <source>
        <strain evidence="1">ISS470</strain>
    </source>
</reference>